<dbReference type="PROSITE" id="PS50157">
    <property type="entry name" value="ZINC_FINGER_C2H2_2"/>
    <property type="match status" value="1"/>
</dbReference>
<name>A0A6J2XFY4_SITOR</name>
<evidence type="ECO:0000313" key="4">
    <source>
        <dbReference type="Proteomes" id="UP000504635"/>
    </source>
</evidence>
<dbReference type="AlphaFoldDB" id="A0A6J2XFY4"/>
<proteinExistence type="predicted"/>
<dbReference type="GeneID" id="115877983"/>
<dbReference type="KEGG" id="soy:115877983"/>
<protein>
    <submittedName>
        <fullName evidence="5">Uncharacterized protein LOC115877983</fullName>
    </submittedName>
</protein>
<sequence>MHLKCFICSRRFSEIFKLFQHLRLWHFRGSRENSSLRCFRSSCLSTFNTFSGYKKHLIKCVLKPKVLPSAYQENTELSNITTKENNGRHNNNDSDNNANDYISTGTSNHPEPLPFMDHNIEKECESNVETRMSDVNFQIVSFISKLISNGMPVTTLVTIVQNVDELLTYIFEEIRSLLPQSADQECIVFFRDITSSIQKFNSAYKINKAFSESIVSPVNIALGVRTDQTLHRISNTYIGKNVTDTFIYIPIKNTLSTLLKNKNIQKYFTLEYVSQINSNNLETIFDGEYYKNHTFFQDNPNAIQIQLYFDEFECSAPLGSKTGIHKIGAFYFIIRNIPTIFLGKLENIHVAALFYSSDLKKYSINDILKPFVKDLQTLETEGIEVSFLPYKLKGTLVALSFDNLGGNMLSGMVESFSANYFCRMCLMHKNDTQNVFRESDDLCHLRNQDFFNTLPEIKPGSNYYGSKEKSILNELKYFNLGNTPSIDIMHDILEGVAQFEIKLIITYLVSEKKISLNEINQRIFFFNYGTIDQCTKPSPINIEKSGSSIGQRAAQTWTLTRYLPLILSDVILEVGDRWNIITFLLRIMNICFAPIIPIEMTSTLEDLICEHHLLVKQYSGNILPKHHMMIHYPNAIRKLGPLIYLWAMRFEAKHGYFKDLVQKFKNFKNIPHTLALRHQIKQAVNINSLCEIPIEMGPVKMFELNNYEFKNILIEELDLPNNVTVIETKFLKYGFLYKPSFLVCVKFNNENLPVFYEILKIVLIEEHPFFITKSWETKEFKTNLNAFRVVPDCEILLCDPKFLIYKEPYECKSVSESYYIVPKYILVKNN</sequence>
<reference evidence="5" key="1">
    <citation type="submission" date="2025-08" db="UniProtKB">
        <authorList>
            <consortium name="RefSeq"/>
        </authorList>
    </citation>
    <scope>IDENTIFICATION</scope>
    <source>
        <tissue evidence="5">Gonads</tissue>
    </source>
</reference>
<gene>
    <name evidence="5" type="primary">LOC115877983</name>
</gene>
<feature type="domain" description="C2H2-type" evidence="3">
    <location>
        <begin position="3"/>
        <end position="26"/>
    </location>
</feature>
<dbReference type="InParanoid" id="A0A6J2XFY4"/>
<evidence type="ECO:0000256" key="2">
    <source>
        <dbReference type="SAM" id="MobiDB-lite"/>
    </source>
</evidence>
<evidence type="ECO:0000256" key="1">
    <source>
        <dbReference type="PROSITE-ProRule" id="PRU00042"/>
    </source>
</evidence>
<keyword evidence="1" id="KW-0862">Zinc</keyword>
<accession>A0A6J2XFY4</accession>
<dbReference type="PANTHER" id="PTHR31912:SF34">
    <property type="entry name" value="NOTOCHORD-RELATED PROTEIN"/>
    <property type="match status" value="1"/>
</dbReference>
<dbReference type="PROSITE" id="PS00028">
    <property type="entry name" value="ZINC_FINGER_C2H2_1"/>
    <property type="match status" value="1"/>
</dbReference>
<dbReference type="PANTHER" id="PTHR31912">
    <property type="entry name" value="IP13529P"/>
    <property type="match status" value="1"/>
</dbReference>
<dbReference type="InterPro" id="IPR013087">
    <property type="entry name" value="Znf_C2H2_type"/>
</dbReference>
<keyword evidence="1" id="KW-0479">Metal-binding</keyword>
<keyword evidence="4" id="KW-1185">Reference proteome</keyword>
<dbReference type="OrthoDB" id="6780149at2759"/>
<feature type="region of interest" description="Disordered" evidence="2">
    <location>
        <begin position="78"/>
        <end position="106"/>
    </location>
</feature>
<evidence type="ECO:0000313" key="5">
    <source>
        <dbReference type="RefSeq" id="XP_030750192.1"/>
    </source>
</evidence>
<keyword evidence="1" id="KW-0863">Zinc-finger</keyword>
<dbReference type="RefSeq" id="XP_030750192.1">
    <property type="nucleotide sequence ID" value="XM_030894332.1"/>
</dbReference>
<dbReference type="Proteomes" id="UP000504635">
    <property type="component" value="Unplaced"/>
</dbReference>
<dbReference type="GO" id="GO:0008270">
    <property type="term" value="F:zinc ion binding"/>
    <property type="evidence" value="ECO:0007669"/>
    <property type="project" value="UniProtKB-KW"/>
</dbReference>
<organism evidence="4 5">
    <name type="scientific">Sitophilus oryzae</name>
    <name type="common">Rice weevil</name>
    <name type="synonym">Curculio oryzae</name>
    <dbReference type="NCBI Taxonomy" id="7048"/>
    <lineage>
        <taxon>Eukaryota</taxon>
        <taxon>Metazoa</taxon>
        <taxon>Ecdysozoa</taxon>
        <taxon>Arthropoda</taxon>
        <taxon>Hexapoda</taxon>
        <taxon>Insecta</taxon>
        <taxon>Pterygota</taxon>
        <taxon>Neoptera</taxon>
        <taxon>Endopterygota</taxon>
        <taxon>Coleoptera</taxon>
        <taxon>Polyphaga</taxon>
        <taxon>Cucujiformia</taxon>
        <taxon>Curculionidae</taxon>
        <taxon>Dryophthorinae</taxon>
        <taxon>Sitophilus</taxon>
    </lineage>
</organism>
<evidence type="ECO:0000259" key="3">
    <source>
        <dbReference type="PROSITE" id="PS50157"/>
    </source>
</evidence>